<accession>I3EJF1</accession>
<proteinExistence type="predicted"/>
<keyword evidence="1" id="KW-0812">Transmembrane</keyword>
<evidence type="ECO:0000313" key="3">
    <source>
        <dbReference type="Proteomes" id="UP000002872"/>
    </source>
</evidence>
<dbReference type="HOGENOM" id="CLU_450617_0_0_1"/>
<evidence type="ECO:0000256" key="1">
    <source>
        <dbReference type="SAM" id="Phobius"/>
    </source>
</evidence>
<reference evidence="2" key="1">
    <citation type="submission" date="2011-01" db="EMBL/GenBank/DDBJ databases">
        <title>The Genome Sequence of Nematocida parisii strain ERTm3.</title>
        <authorList>
            <consortium name="The Broad Institute Genome Sequencing Platform"/>
            <consortium name="The Broad Institute Genome Sequencing Center for Infectious Disease"/>
            <person name="Cuomo C."/>
            <person name="Troemel E."/>
            <person name="Young S.K."/>
            <person name="Zeng Q."/>
            <person name="Gargeya S."/>
            <person name="Fitzgerald M."/>
            <person name="Haas B."/>
            <person name="Abouelleil A."/>
            <person name="Alvarado L."/>
            <person name="Arachchi H.M."/>
            <person name="Berlin A."/>
            <person name="Chapman S.B."/>
            <person name="Gearin G."/>
            <person name="Goldberg J."/>
            <person name="Griggs A."/>
            <person name="Gujja S."/>
            <person name="Hansen M."/>
            <person name="Heiman D."/>
            <person name="Howarth C."/>
            <person name="Larimer J."/>
            <person name="Lui A."/>
            <person name="MacDonald P.J.P."/>
            <person name="McCowen C."/>
            <person name="Montmayeur A."/>
            <person name="Murphy C."/>
            <person name="Neiman D."/>
            <person name="Pearson M."/>
            <person name="Priest M."/>
            <person name="Roberts A."/>
            <person name="Saif S."/>
            <person name="Shea T."/>
            <person name="Sisk P."/>
            <person name="Stolte C."/>
            <person name="Sykes S."/>
            <person name="Wortman J."/>
            <person name="Nusbaum C."/>
            <person name="Birren B."/>
        </authorList>
    </citation>
    <scope>NUCLEOTIDE SEQUENCE</scope>
    <source>
        <strain evidence="2">ERTm3</strain>
    </source>
</reference>
<dbReference type="AlphaFoldDB" id="I3EJF1"/>
<gene>
    <name evidence="2" type="ORF">NEQG_00118</name>
</gene>
<dbReference type="Proteomes" id="UP000002872">
    <property type="component" value="Unassembled WGS sequence"/>
</dbReference>
<name>I3EJF1_NEMP3</name>
<dbReference type="InParanoid" id="I3EJF1"/>
<feature type="transmembrane region" description="Helical" evidence="1">
    <location>
        <begin position="545"/>
        <end position="568"/>
    </location>
</feature>
<keyword evidence="3" id="KW-1185">Reference proteome</keyword>
<protein>
    <submittedName>
        <fullName evidence="2">Uncharacterized protein</fullName>
    </submittedName>
</protein>
<dbReference type="OrthoDB" id="10362285at2759"/>
<evidence type="ECO:0000313" key="2">
    <source>
        <dbReference type="EMBL" id="EIJ89348.1"/>
    </source>
</evidence>
<sequence>MNDDKQRLELKKQLQNEFSKLNGMHLTIEENQFKLVPIILNIYRRNSTFKRKYPSLNNIAYNTFIMVLKYQTILIKEVTTDSIISMLEKSLCTTEALMDSIENGAELIENDEQKMAYYNMMDKLHILTKLPAQLFMSMHLDACYAFYLYTPSISFEKISRNEAMGKLCELTRSGEYSNFERLLEIFTENAGNFVKYDKNGMKRSNLANLNLSDEDIYLLYLLTTQTTDDLYHLITAMDNSISVKSKKVTKKEVVNGFGSHRFERLIGLPLFKDAVCVSLSLAQKASKTASFIKSATLNAFSFLVNSALGSSYLYIKLAKNRAIASAYDKASSPTRFSCIFNIVPMAITSDQTVRSYNAILNTIIGIGLYTYQNCEIFTLYNQEVDYTINRICHLYDLNPDTFKSNVIEKHRDNIKNQLSAIFSTPVNISLDAVLDKSLNEMEALHNDMAFIASIDETADIVNRIDTITKDINPNMYMHTVSINIEELELEEISDTDSNDIFYDANLYIEDHIEKNNESSDDTFYSAPYTINEEIIPMNIQRKLPFLNPISIAIAMIILLLSISLFVLYHTEVILFMKDVASEIDDLSALDLIIKNSKIILKQTCIY</sequence>
<organism evidence="2 3">
    <name type="scientific">Nematocida parisii (strain ERTm3)</name>
    <name type="common">Nematode killer fungus</name>
    <dbReference type="NCBI Taxonomy" id="935791"/>
    <lineage>
        <taxon>Eukaryota</taxon>
        <taxon>Fungi</taxon>
        <taxon>Fungi incertae sedis</taxon>
        <taxon>Microsporidia</taxon>
        <taxon>Nematocida</taxon>
    </lineage>
</organism>
<dbReference type="VEuPathDB" id="MicrosporidiaDB:NEQG_00118"/>
<keyword evidence="1" id="KW-0472">Membrane</keyword>
<keyword evidence="1" id="KW-1133">Transmembrane helix</keyword>
<dbReference type="EMBL" id="GL870876">
    <property type="protein sequence ID" value="EIJ89348.1"/>
    <property type="molecule type" value="Genomic_DNA"/>
</dbReference>